<dbReference type="SUPFAM" id="SSF51735">
    <property type="entry name" value="NAD(P)-binding Rossmann-fold domains"/>
    <property type="match status" value="1"/>
</dbReference>
<dbReference type="PANTHER" id="PTHR43238:SF1">
    <property type="entry name" value="GDP-L-FUCOSE SYNTHASE"/>
    <property type="match status" value="1"/>
</dbReference>
<dbReference type="GO" id="GO:0050577">
    <property type="term" value="F:GDP-L-fucose synthase activity"/>
    <property type="evidence" value="ECO:0007669"/>
    <property type="project" value="UniProtKB-UniRule"/>
</dbReference>
<dbReference type="GO" id="GO:0042351">
    <property type="term" value="P:'de novo' GDP-L-fucose biosynthetic process"/>
    <property type="evidence" value="ECO:0007669"/>
    <property type="project" value="UniProtKB-UniRule"/>
</dbReference>
<dbReference type="Proteomes" id="UP000178419">
    <property type="component" value="Unassembled WGS sequence"/>
</dbReference>
<comment type="similarity">
    <text evidence="1 5">Belongs to the NAD(P)-dependent epimerase/dehydratase family. Fucose synthase subfamily.</text>
</comment>
<dbReference type="InterPro" id="IPR028614">
    <property type="entry name" value="GDP_fucose/colitose_synth"/>
</dbReference>
<dbReference type="AlphaFoldDB" id="A0A1F7XXZ3"/>
<feature type="active site" description="Proton donor/acceptor" evidence="5">
    <location>
        <position position="140"/>
    </location>
</feature>
<dbReference type="GO" id="GO:0070401">
    <property type="term" value="F:NADP+ binding"/>
    <property type="evidence" value="ECO:0007669"/>
    <property type="project" value="UniProtKB-UniRule"/>
</dbReference>
<dbReference type="Pfam" id="PF01370">
    <property type="entry name" value="Epimerase"/>
    <property type="match status" value="1"/>
</dbReference>
<keyword evidence="4 5" id="KW-0413">Isomerase</keyword>
<dbReference type="InterPro" id="IPR001509">
    <property type="entry name" value="Epimerase_deHydtase"/>
</dbReference>
<organism evidence="7 8">
    <name type="scientific">Candidatus Woesebacteria bacterium RIFCSPHIGHO2_01_FULL_38_9</name>
    <dbReference type="NCBI Taxonomy" id="1802492"/>
    <lineage>
        <taxon>Bacteria</taxon>
        <taxon>Candidatus Woeseibacteriota</taxon>
    </lineage>
</organism>
<comment type="pathway">
    <text evidence="5">Nucleotide-sugar biosynthesis; GDP-L-fucose biosynthesis via de novo pathway; GDP-L-fucose from GDP-alpha-D-mannose: step 2/2.</text>
</comment>
<evidence type="ECO:0000256" key="1">
    <source>
        <dbReference type="ARBA" id="ARBA00005959"/>
    </source>
</evidence>
<name>A0A1F7XXZ3_9BACT</name>
<comment type="catalytic activity">
    <reaction evidence="5">
        <text>GDP-beta-L-fucose + NADP(+) = GDP-4-dehydro-alpha-D-rhamnose + NADPH + H(+)</text>
        <dbReference type="Rhea" id="RHEA:18885"/>
        <dbReference type="ChEBI" id="CHEBI:15378"/>
        <dbReference type="ChEBI" id="CHEBI:57273"/>
        <dbReference type="ChEBI" id="CHEBI:57783"/>
        <dbReference type="ChEBI" id="CHEBI:57964"/>
        <dbReference type="ChEBI" id="CHEBI:58349"/>
        <dbReference type="EC" id="1.1.1.271"/>
    </reaction>
</comment>
<feature type="binding site" evidence="5">
    <location>
        <position position="213"/>
    </location>
    <ligand>
        <name>substrate</name>
    </ligand>
</feature>
<protein>
    <recommendedName>
        <fullName evidence="5">GDP-L-fucose synthase</fullName>
        <ecNumber evidence="5">1.1.1.271</ecNumber>
    </recommendedName>
    <alternativeName>
        <fullName evidence="5">GDP-4-keto-6-deoxy-D-mannose-3,5-epimerase-4-reductase</fullName>
    </alternativeName>
</protein>
<dbReference type="Gene3D" id="3.40.50.720">
    <property type="entry name" value="NAD(P)-binding Rossmann-like Domain"/>
    <property type="match status" value="1"/>
</dbReference>
<keyword evidence="2 5" id="KW-0521">NADP</keyword>
<comment type="caution">
    <text evidence="7">The sequence shown here is derived from an EMBL/GenBank/DDBJ whole genome shotgun (WGS) entry which is preliminary data.</text>
</comment>
<feature type="binding site" evidence="5">
    <location>
        <begin position="14"/>
        <end position="20"/>
    </location>
    <ligand>
        <name>NADP(+)</name>
        <dbReference type="ChEBI" id="CHEBI:58349"/>
    </ligand>
</feature>
<gene>
    <name evidence="5" type="primary">fcl</name>
    <name evidence="7" type="ORF">A2714_02865</name>
</gene>
<keyword evidence="3 5" id="KW-0560">Oxidoreductase</keyword>
<evidence type="ECO:0000256" key="4">
    <source>
        <dbReference type="ARBA" id="ARBA00023235"/>
    </source>
</evidence>
<dbReference type="GO" id="GO:0016853">
    <property type="term" value="F:isomerase activity"/>
    <property type="evidence" value="ECO:0007669"/>
    <property type="project" value="UniProtKB-KW"/>
</dbReference>
<proteinExistence type="inferred from homology"/>
<feature type="binding site" evidence="5">
    <location>
        <position position="273"/>
    </location>
    <ligand>
        <name>substrate</name>
    </ligand>
</feature>
<dbReference type="Gene3D" id="3.90.25.10">
    <property type="entry name" value="UDP-galactose 4-epimerase, domain 1"/>
    <property type="match status" value="1"/>
</dbReference>
<dbReference type="InterPro" id="IPR036291">
    <property type="entry name" value="NAD(P)-bd_dom_sf"/>
</dbReference>
<evidence type="ECO:0000256" key="2">
    <source>
        <dbReference type="ARBA" id="ARBA00022857"/>
    </source>
</evidence>
<evidence type="ECO:0000313" key="8">
    <source>
        <dbReference type="Proteomes" id="UP000178419"/>
    </source>
</evidence>
<feature type="binding site" evidence="5">
    <location>
        <position position="191"/>
    </location>
    <ligand>
        <name>substrate</name>
    </ligand>
</feature>
<dbReference type="HAMAP" id="MF_00956">
    <property type="entry name" value="GDP_fucose_synth"/>
    <property type="match status" value="1"/>
</dbReference>
<evidence type="ECO:0000259" key="6">
    <source>
        <dbReference type="Pfam" id="PF01370"/>
    </source>
</evidence>
<accession>A0A1F7XXZ3</accession>
<dbReference type="EC" id="1.1.1.271" evidence="5"/>
<sequence>MKKSLKGKRVAIPGGTGFFGSHIVDKLKRLGVNVDVPRRPDYDFRKKKDALRYFKKVKPQIVINCAAFQGGIGFHSGKQADLFMDNLLMGSYLMEAAQKTGVKKFVNIIAGCAYPGYLDKGIMDEGDFWSGDLHDSIFSFGFARKASVVLGKALKKQYGFNSIHLVYANMYGPWDHFDPERSKALAALLRKIYEAKKSGSSQVEIWGTGRPIRDWLYVKDGVKGAIRAAEVYDSIEPLNIATGRGVSVTQLANAIKKAVGYTGTFKYDTEKPDGAMKKIFGIKKMKKELGWMPTTSLGQGIRETVDWFERNYK</sequence>
<keyword evidence="5" id="KW-0511">Multifunctional enzyme</keyword>
<evidence type="ECO:0000256" key="3">
    <source>
        <dbReference type="ARBA" id="ARBA00023002"/>
    </source>
</evidence>
<dbReference type="UniPathway" id="UPA00128">
    <property type="reaction ID" value="UER00191"/>
</dbReference>
<feature type="site" description="Important for catalytic activity" evidence="5">
    <location>
        <position position="112"/>
    </location>
</feature>
<feature type="domain" description="NAD-dependent epimerase/dehydratase" evidence="6">
    <location>
        <begin position="12"/>
        <end position="240"/>
    </location>
</feature>
<dbReference type="PANTHER" id="PTHR43238">
    <property type="entry name" value="GDP-L-FUCOSE SYNTHASE"/>
    <property type="match status" value="1"/>
</dbReference>
<evidence type="ECO:0000313" key="7">
    <source>
        <dbReference type="EMBL" id="OGM19947.1"/>
    </source>
</evidence>
<feature type="binding site" evidence="5">
    <location>
        <position position="206"/>
    </location>
    <ligand>
        <name>substrate</name>
    </ligand>
</feature>
<reference evidence="7 8" key="1">
    <citation type="journal article" date="2016" name="Nat. Commun.">
        <title>Thousands of microbial genomes shed light on interconnected biogeochemical processes in an aquifer system.</title>
        <authorList>
            <person name="Anantharaman K."/>
            <person name="Brown C.T."/>
            <person name="Hug L.A."/>
            <person name="Sharon I."/>
            <person name="Castelle C.J."/>
            <person name="Probst A.J."/>
            <person name="Thomas B.C."/>
            <person name="Singh A."/>
            <person name="Wilkins M.J."/>
            <person name="Karaoz U."/>
            <person name="Brodie E.L."/>
            <person name="Williams K.H."/>
            <person name="Hubbard S.S."/>
            <person name="Banfield J.F."/>
        </authorList>
    </citation>
    <scope>NUCLEOTIDE SEQUENCE [LARGE SCALE GENOMIC DNA]</scope>
</reference>
<evidence type="ECO:0000256" key="5">
    <source>
        <dbReference type="HAMAP-Rule" id="MF_00956"/>
    </source>
</evidence>
<comment type="caution">
    <text evidence="5">Lacks conserved residue(s) required for the propagation of feature annotation.</text>
</comment>
<comment type="function">
    <text evidence="5">Catalyzes the two-step NADP-dependent conversion of GDP-4-dehydro-6-deoxy-D-mannose to GDP-fucose, involving an epimerase and a reductase reaction.</text>
</comment>
<dbReference type="EMBL" id="MGGE01000057">
    <property type="protein sequence ID" value="OGM19947.1"/>
    <property type="molecule type" value="Genomic_DNA"/>
</dbReference>